<accession>A0ABY6R2F6</accession>
<reference evidence="1" key="1">
    <citation type="submission" date="2021-09" db="EMBL/GenBank/DDBJ databases">
        <title>Complete genome sequence and metabolic characterization of Streptomyces tanashiensis DSM 731 the producer of antibacterial Kalafungin and diverse secondary metabolites.</title>
        <authorList>
            <person name="Abbasi M.N."/>
            <person name="Anwar M.N."/>
            <person name="Alam K."/>
            <person name="Shoaib M."/>
            <person name="Lin Z."/>
            <person name="Hayat M."/>
            <person name="Ali M.I."/>
            <person name="Malik H.M.T."/>
            <person name="Ahmed I."/>
            <person name="Li A."/>
            <person name="Hailong Wang H."/>
            <person name="Zhang Y."/>
        </authorList>
    </citation>
    <scope>NUCLEOTIDE SEQUENCE</scope>
    <source>
        <strain evidence="1">Kala</strain>
    </source>
</reference>
<organism evidence="1 2">
    <name type="scientific">Streptomyces tanashiensis</name>
    <dbReference type="NCBI Taxonomy" id="67367"/>
    <lineage>
        <taxon>Bacteria</taxon>
        <taxon>Bacillati</taxon>
        <taxon>Actinomycetota</taxon>
        <taxon>Actinomycetes</taxon>
        <taxon>Kitasatosporales</taxon>
        <taxon>Streptomycetaceae</taxon>
        <taxon>Streptomyces</taxon>
    </lineage>
</organism>
<gene>
    <name evidence="1" type="ORF">LDH80_27705</name>
</gene>
<dbReference type="RefSeq" id="WP_190103641.1">
    <property type="nucleotide sequence ID" value="NZ_BMUH01000005.1"/>
</dbReference>
<dbReference type="Proteomes" id="UP001164506">
    <property type="component" value="Chromosome"/>
</dbReference>
<keyword evidence="2" id="KW-1185">Reference proteome</keyword>
<dbReference type="EMBL" id="CP084204">
    <property type="protein sequence ID" value="UZX24253.1"/>
    <property type="molecule type" value="Genomic_DNA"/>
</dbReference>
<protein>
    <submittedName>
        <fullName evidence="1">Uncharacterized protein</fullName>
    </submittedName>
</protein>
<evidence type="ECO:0000313" key="2">
    <source>
        <dbReference type="Proteomes" id="UP001164506"/>
    </source>
</evidence>
<dbReference type="GeneID" id="95603305"/>
<proteinExistence type="predicted"/>
<sequence>MNRVISLVLTDDSVYLDSLTDRVQDELTTPLSMAAGVLEENGDITDLVKAVGVVRAAADLVRSELPEELRDMIDALRFQGR</sequence>
<name>A0ABY6R2F6_9ACTN</name>
<evidence type="ECO:0000313" key="1">
    <source>
        <dbReference type="EMBL" id="UZX24253.1"/>
    </source>
</evidence>